<evidence type="ECO:0000313" key="2">
    <source>
        <dbReference type="EMBL" id="GIF92398.1"/>
    </source>
</evidence>
<reference evidence="2 3" key="1">
    <citation type="submission" date="2021-01" db="EMBL/GenBank/DDBJ databases">
        <title>Whole genome shotgun sequence of Catellatospora chokoriensis NBRC 107358.</title>
        <authorList>
            <person name="Komaki H."/>
            <person name="Tamura T."/>
        </authorList>
    </citation>
    <scope>NUCLEOTIDE SEQUENCE [LARGE SCALE GENOMIC DNA]</scope>
    <source>
        <strain evidence="2 3">NBRC 107358</strain>
    </source>
</reference>
<protein>
    <recommendedName>
        <fullName evidence="4">Peptidase inhibitor family I36</fullName>
    </recommendedName>
</protein>
<proteinExistence type="predicted"/>
<feature type="signal peptide" evidence="1">
    <location>
        <begin position="1"/>
        <end position="29"/>
    </location>
</feature>
<keyword evidence="3" id="KW-1185">Reference proteome</keyword>
<dbReference type="EMBL" id="BONG01000045">
    <property type="protein sequence ID" value="GIF92398.1"/>
    <property type="molecule type" value="Genomic_DNA"/>
</dbReference>
<evidence type="ECO:0008006" key="4">
    <source>
        <dbReference type="Google" id="ProtNLM"/>
    </source>
</evidence>
<sequence length="146" mass="15524">MTTTKRVARRAAALAAGVIAVAGVSLVNAQPAAALPNLTINLSGSGIVVGTEWANQNYGGAYLQYEANRNCTLMVTDSDFADHILPNGFDGLPYDWDNDISSFKNWANCLTNHFDADGLTGGQTGLLNDGNVPAGYNDRTESIRWS</sequence>
<feature type="chain" id="PRO_5039412095" description="Peptidase inhibitor family I36" evidence="1">
    <location>
        <begin position="30"/>
        <end position="146"/>
    </location>
</feature>
<evidence type="ECO:0000313" key="3">
    <source>
        <dbReference type="Proteomes" id="UP000619293"/>
    </source>
</evidence>
<name>A0A8J3NU29_9ACTN</name>
<gene>
    <name evidence="2" type="ORF">Cch02nite_58420</name>
</gene>
<keyword evidence="1" id="KW-0732">Signal</keyword>
<organism evidence="2 3">
    <name type="scientific">Catellatospora chokoriensis</name>
    <dbReference type="NCBI Taxonomy" id="310353"/>
    <lineage>
        <taxon>Bacteria</taxon>
        <taxon>Bacillati</taxon>
        <taxon>Actinomycetota</taxon>
        <taxon>Actinomycetes</taxon>
        <taxon>Micromonosporales</taxon>
        <taxon>Micromonosporaceae</taxon>
        <taxon>Catellatospora</taxon>
    </lineage>
</organism>
<comment type="caution">
    <text evidence="2">The sequence shown here is derived from an EMBL/GenBank/DDBJ whole genome shotgun (WGS) entry which is preliminary data.</text>
</comment>
<dbReference type="Proteomes" id="UP000619293">
    <property type="component" value="Unassembled WGS sequence"/>
</dbReference>
<dbReference type="AlphaFoldDB" id="A0A8J3NU29"/>
<accession>A0A8J3NU29</accession>
<dbReference type="Gene3D" id="2.60.20.10">
    <property type="entry name" value="Crystallins"/>
    <property type="match status" value="1"/>
</dbReference>
<dbReference type="RefSeq" id="WP_191838269.1">
    <property type="nucleotide sequence ID" value="NZ_BAAALB010000003.1"/>
</dbReference>
<evidence type="ECO:0000256" key="1">
    <source>
        <dbReference type="SAM" id="SignalP"/>
    </source>
</evidence>